<evidence type="ECO:0000256" key="2">
    <source>
        <dbReference type="ARBA" id="ARBA00004245"/>
    </source>
</evidence>
<evidence type="ECO:0000256" key="5">
    <source>
        <dbReference type="ARBA" id="ARBA00023212"/>
    </source>
</evidence>
<evidence type="ECO:0000256" key="3">
    <source>
        <dbReference type="ARBA" id="ARBA00022490"/>
    </source>
</evidence>
<dbReference type="SMART" id="SM00676">
    <property type="entry name" value="DM10"/>
    <property type="match status" value="3"/>
</dbReference>
<proteinExistence type="predicted"/>
<keyword evidence="6" id="KW-0966">Cell projection</keyword>
<sequence length="591" mass="66093">MMKPRSQTLRFVNGYAILTDDATSSKQKMISPHQQNETEEILVENKEKATCSFVPAYVALDRIVLRFFAKYTEIVHDSATETSRERRVVFRVYAEDLTIDATEPKQENSGLQQGLYLKRTKCEEVFSEQLREALVVKSNEIGGGDTAAEVKRVVLEMLKVGNTITVCGRAFSVYACDGFTRQFYEEGEEMSMPPNETNEHESTSSRDSKDDFESGVNNSLAFKRAKGPPNARLDDMARFTEAKLGRPSSALGPDTRKKFLEHDGEVLRFYATWKGEKDEREDATDDEKRMFCVHYFLADDTVEVIEKGGRALLRRGKLPKISSTSEREKKTEREQTIPTPTPSAKPLDFSVCSIGSSERIPHIVANEIVVGQTVNVYGRDMFIYGCDRSTEAWYLKIHGENAIANIDVSKPETPKKKKEVPRHEGLAIGSEEDTLQNCLALNPKPPKKDYRKAFEKGGCVLRFEARIVRGKEDDGDGKNIDPPCSSLSSSSIIVPNGGDGTSDASANDFKRNFVLSFFLEDDTASVFEPPEKNGGNGGKFLERGKIRDSQTGKAYSTEDMFVGNVLKLHKRCFKLVAADAFTLKTLAEGRY</sequence>
<dbReference type="GO" id="GO:0072686">
    <property type="term" value="C:mitotic spindle"/>
    <property type="evidence" value="ECO:0007669"/>
    <property type="project" value="TreeGrafter"/>
</dbReference>
<keyword evidence="3" id="KW-0963">Cytoplasm</keyword>
<feature type="compositionally biased region" description="Basic and acidic residues" evidence="7">
    <location>
        <begin position="325"/>
        <end position="335"/>
    </location>
</feature>
<evidence type="ECO:0000313" key="9">
    <source>
        <dbReference type="EMBL" id="CCO20509.1"/>
    </source>
</evidence>
<feature type="compositionally biased region" description="Basic and acidic residues" evidence="7">
    <location>
        <begin position="197"/>
        <end position="212"/>
    </location>
</feature>
<dbReference type="GO" id="GO:0060285">
    <property type="term" value="P:cilium-dependent cell motility"/>
    <property type="evidence" value="ECO:0007669"/>
    <property type="project" value="TreeGrafter"/>
</dbReference>
<evidence type="ECO:0000259" key="8">
    <source>
        <dbReference type="PROSITE" id="PS51336"/>
    </source>
</evidence>
<dbReference type="InterPro" id="IPR006602">
    <property type="entry name" value="DM10_dom"/>
</dbReference>
<dbReference type="AlphaFoldDB" id="K8ERE1"/>
<feature type="domain" description="DM10" evidence="8">
    <location>
        <begin position="490"/>
        <end position="590"/>
    </location>
</feature>
<comment type="subcellular location">
    <subcellularLocation>
        <location evidence="1">Cell projection</location>
        <location evidence="1">Cilium</location>
    </subcellularLocation>
    <subcellularLocation>
        <location evidence="2">Cytoplasm</location>
        <location evidence="2">Cytoskeleton</location>
    </subcellularLocation>
</comment>
<dbReference type="GO" id="GO:0007052">
    <property type="term" value="P:mitotic spindle organization"/>
    <property type="evidence" value="ECO:0007669"/>
    <property type="project" value="TreeGrafter"/>
</dbReference>
<dbReference type="GO" id="GO:0005930">
    <property type="term" value="C:axoneme"/>
    <property type="evidence" value="ECO:0007669"/>
    <property type="project" value="TreeGrafter"/>
</dbReference>
<dbReference type="eggNOG" id="KOG0043">
    <property type="taxonomic scope" value="Eukaryota"/>
</dbReference>
<dbReference type="EMBL" id="FO082262">
    <property type="protein sequence ID" value="CCO20509.1"/>
    <property type="molecule type" value="Genomic_DNA"/>
</dbReference>
<dbReference type="Proteomes" id="UP000198341">
    <property type="component" value="Chromosome 17"/>
</dbReference>
<feature type="region of interest" description="Disordered" evidence="7">
    <location>
        <begin position="188"/>
        <end position="214"/>
    </location>
</feature>
<organism evidence="9 10">
    <name type="scientific">Bathycoccus prasinos</name>
    <dbReference type="NCBI Taxonomy" id="41875"/>
    <lineage>
        <taxon>Eukaryota</taxon>
        <taxon>Viridiplantae</taxon>
        <taxon>Chlorophyta</taxon>
        <taxon>Mamiellophyceae</taxon>
        <taxon>Mamiellales</taxon>
        <taxon>Bathycoccaceae</taxon>
        <taxon>Bathycoccus</taxon>
    </lineage>
</organism>
<evidence type="ECO:0000313" key="10">
    <source>
        <dbReference type="Proteomes" id="UP000198341"/>
    </source>
</evidence>
<evidence type="ECO:0000256" key="1">
    <source>
        <dbReference type="ARBA" id="ARBA00004138"/>
    </source>
</evidence>
<keyword evidence="5" id="KW-0206">Cytoskeleton</keyword>
<keyword evidence="10" id="KW-1185">Reference proteome</keyword>
<dbReference type="GO" id="GO:0043014">
    <property type="term" value="F:alpha-tubulin binding"/>
    <property type="evidence" value="ECO:0007669"/>
    <property type="project" value="TreeGrafter"/>
</dbReference>
<dbReference type="KEGG" id="bpg:Bathy17g01240"/>
<feature type="region of interest" description="Disordered" evidence="7">
    <location>
        <begin position="318"/>
        <end position="344"/>
    </location>
</feature>
<accession>K8ERE1</accession>
<evidence type="ECO:0000256" key="6">
    <source>
        <dbReference type="ARBA" id="ARBA00023273"/>
    </source>
</evidence>
<evidence type="ECO:0000256" key="7">
    <source>
        <dbReference type="SAM" id="MobiDB-lite"/>
    </source>
</evidence>
<dbReference type="Pfam" id="PF06565">
    <property type="entry name" value="DM10_dom"/>
    <property type="match status" value="3"/>
</dbReference>
<feature type="domain" description="DM10" evidence="8">
    <location>
        <begin position="61"/>
        <end position="188"/>
    </location>
</feature>
<dbReference type="OrthoDB" id="10255210at2759"/>
<reference evidence="9 10" key="1">
    <citation type="submission" date="2011-10" db="EMBL/GenBank/DDBJ databases">
        <authorList>
            <person name="Genoscope - CEA"/>
        </authorList>
    </citation>
    <scope>NUCLEOTIDE SEQUENCE [LARGE SCALE GENOMIC DNA]</scope>
    <source>
        <strain evidence="9 10">RCC 1105</strain>
    </source>
</reference>
<name>K8ERE1_9CHLO</name>
<feature type="domain" description="DM10" evidence="8">
    <location>
        <begin position="263"/>
        <end position="398"/>
    </location>
</feature>
<dbReference type="RefSeq" id="XP_007508405.1">
    <property type="nucleotide sequence ID" value="XM_007508343.1"/>
</dbReference>
<dbReference type="GO" id="GO:0000281">
    <property type="term" value="P:mitotic cytokinesis"/>
    <property type="evidence" value="ECO:0007669"/>
    <property type="project" value="TreeGrafter"/>
</dbReference>
<keyword evidence="4" id="KW-0677">Repeat</keyword>
<protein>
    <recommendedName>
        <fullName evidence="8">DM10 domain-containing protein</fullName>
    </recommendedName>
</protein>
<gene>
    <name evidence="9" type="ordered locus">Bathy17g01240</name>
</gene>
<dbReference type="InterPro" id="IPR040193">
    <property type="entry name" value="EFHC1/EFHC2/EFHB"/>
</dbReference>
<dbReference type="PANTHER" id="PTHR12086">
    <property type="entry name" value="EF-HAND DOMAIN C-TERMINAL CONTAINING PROTEIN"/>
    <property type="match status" value="1"/>
</dbReference>
<dbReference type="PROSITE" id="PS51336">
    <property type="entry name" value="DM10"/>
    <property type="match status" value="3"/>
</dbReference>
<dbReference type="Gene3D" id="2.30.29.170">
    <property type="match status" value="3"/>
</dbReference>
<dbReference type="GeneID" id="19011004"/>
<dbReference type="STRING" id="41875.K8ERE1"/>
<evidence type="ECO:0000256" key="4">
    <source>
        <dbReference type="ARBA" id="ARBA00022737"/>
    </source>
</evidence>
<dbReference type="PANTHER" id="PTHR12086:SF9">
    <property type="entry name" value="EF-HAND DOMAIN-CONTAINING PROTEIN 1"/>
    <property type="match status" value="1"/>
</dbReference>